<protein>
    <submittedName>
        <fullName evidence="1">Uncharacterized protein</fullName>
    </submittedName>
</protein>
<dbReference type="Proteomes" id="UP000811246">
    <property type="component" value="Unassembled WGS sequence"/>
</dbReference>
<accession>A0A922D4C9</accession>
<gene>
    <name evidence="1" type="ORF">I3842_Q010900</name>
</gene>
<proteinExistence type="predicted"/>
<evidence type="ECO:0000313" key="1">
    <source>
        <dbReference type="EMBL" id="KAG6621693.1"/>
    </source>
</evidence>
<sequence>MTNIFMAGKGFYIDSSQIRDIGIFTRAYSYNLDNIKYREDNDNKIISFYDSDTDTTDSDDDIYEWGLLRLLAEDIGHAYHEYRNSLFYCFNDDYVSEIQERIIDGTYKLSPFQIRLPRCIHQGGPTGFSVDVTPYEDDLLVLIGLGRMLDSFFLRAGIFSESVYDPMGSQYSNILDDALLCERGKVLRLYRIDFINSLEIMNRKKLMMKLSHLVKNKYVLDMICDFLYMPLVDIYGKVITNAFVRNNIPSVECLTSVLLNFSLIEFDHEFQRDFPGVDYIRYSREAFVFLTGSRGAKLFHNFDQELQRRLFDRLCFAGEILSLIPGGKPGYCFSGLVSVGRDSRIILKKRS</sequence>
<reference evidence="1" key="1">
    <citation type="submission" date="2021-01" db="EMBL/GenBank/DDBJ databases">
        <authorList>
            <person name="Lovell J.T."/>
            <person name="Bentley N."/>
            <person name="Bhattarai G."/>
            <person name="Jenkins J.W."/>
            <person name="Sreedasyam A."/>
            <person name="Alarcon Y."/>
            <person name="Bock C."/>
            <person name="Boston L."/>
            <person name="Carlson J."/>
            <person name="Cervantes K."/>
            <person name="Clermont K."/>
            <person name="Krom N."/>
            <person name="Kubenka K."/>
            <person name="Mamidi S."/>
            <person name="Mattison C."/>
            <person name="Monteros M."/>
            <person name="Pisani C."/>
            <person name="Plott C."/>
            <person name="Rajasekar S."/>
            <person name="Rhein H.S."/>
            <person name="Rohla C."/>
            <person name="Song M."/>
            <person name="Hilaire R.S."/>
            <person name="Shu S."/>
            <person name="Wells L."/>
            <person name="Wang X."/>
            <person name="Webber J."/>
            <person name="Heerema R.J."/>
            <person name="Klein P."/>
            <person name="Conner P."/>
            <person name="Grauke L."/>
            <person name="Grimwood J."/>
            <person name="Schmutz J."/>
            <person name="Randall J.J."/>
        </authorList>
    </citation>
    <scope>NUCLEOTIDE SEQUENCE</scope>
    <source>
        <tissue evidence="1">Leaf</tissue>
    </source>
</reference>
<name>A0A922D4C9_CARIL</name>
<dbReference type="AlphaFoldDB" id="A0A922D4C9"/>
<organism evidence="1 2">
    <name type="scientific">Carya illinoinensis</name>
    <name type="common">Pecan</name>
    <dbReference type="NCBI Taxonomy" id="32201"/>
    <lineage>
        <taxon>Eukaryota</taxon>
        <taxon>Viridiplantae</taxon>
        <taxon>Streptophyta</taxon>
        <taxon>Embryophyta</taxon>
        <taxon>Tracheophyta</taxon>
        <taxon>Spermatophyta</taxon>
        <taxon>Magnoliopsida</taxon>
        <taxon>eudicotyledons</taxon>
        <taxon>Gunneridae</taxon>
        <taxon>Pentapetalae</taxon>
        <taxon>rosids</taxon>
        <taxon>fabids</taxon>
        <taxon>Fagales</taxon>
        <taxon>Juglandaceae</taxon>
        <taxon>Carya</taxon>
    </lineage>
</organism>
<evidence type="ECO:0000313" key="2">
    <source>
        <dbReference type="Proteomes" id="UP000811246"/>
    </source>
</evidence>
<dbReference type="EMBL" id="MU228851">
    <property type="protein sequence ID" value="KAG6621693.1"/>
    <property type="molecule type" value="Genomic_DNA"/>
</dbReference>
<comment type="caution">
    <text evidence="1">The sequence shown here is derived from an EMBL/GenBank/DDBJ whole genome shotgun (WGS) entry which is preliminary data.</text>
</comment>